<dbReference type="InterPro" id="IPR038685">
    <property type="entry name" value="PAD_N_sf"/>
</dbReference>
<proteinExistence type="predicted"/>
<dbReference type="InterPro" id="IPR008972">
    <property type="entry name" value="Cupredoxin"/>
</dbReference>
<dbReference type="GO" id="GO:0005634">
    <property type="term" value="C:nucleus"/>
    <property type="evidence" value="ECO:0007669"/>
    <property type="project" value="TreeGrafter"/>
</dbReference>
<name>A0A8C9DWM3_PHOSS</name>
<feature type="domain" description="Protein-arginine deiminase (PAD) N-terminal" evidence="2">
    <location>
        <begin position="1"/>
        <end position="111"/>
    </location>
</feature>
<dbReference type="Proteomes" id="UP000694554">
    <property type="component" value="Chromosome 1"/>
</dbReference>
<dbReference type="InterPro" id="IPR013732">
    <property type="entry name" value="PAD_N"/>
</dbReference>
<evidence type="ECO:0000256" key="1">
    <source>
        <dbReference type="ARBA" id="ARBA00022723"/>
    </source>
</evidence>
<dbReference type="FunFam" id="2.60.40.1860:FF:000003">
    <property type="entry name" value="Protein-arginine deiminase type-4"/>
    <property type="match status" value="1"/>
</dbReference>
<evidence type="ECO:0000259" key="2">
    <source>
        <dbReference type="Pfam" id="PF08526"/>
    </source>
</evidence>
<dbReference type="GO" id="GO:0005509">
    <property type="term" value="F:calcium ion binding"/>
    <property type="evidence" value="ECO:0007669"/>
    <property type="project" value="InterPro"/>
</dbReference>
<reference evidence="3" key="3">
    <citation type="submission" date="2025-09" db="UniProtKB">
        <authorList>
            <consortium name="Ensembl"/>
        </authorList>
    </citation>
    <scope>IDENTIFICATION</scope>
</reference>
<sequence length="115" mass="12230">MAQGTVIHVAPEQPTYAVCVLGTKTQLDVYGSAPKDCTSFSINASPRVVVDVAHRPPAKKNLAGSSKWPLDPGLEVSLKMRAASDSTGDRKVQISYYGPETTPVEVLLYITGVGK</sequence>
<evidence type="ECO:0000313" key="4">
    <source>
        <dbReference type="Proteomes" id="UP000694554"/>
    </source>
</evidence>
<dbReference type="Gene3D" id="2.60.40.1860">
    <property type="entry name" value="Protein-arginine deiminase, N-terminal domain"/>
    <property type="match status" value="1"/>
</dbReference>
<dbReference type="AlphaFoldDB" id="A0A8C9DWM3"/>
<dbReference type="GO" id="GO:0140794">
    <property type="term" value="F:histone arginine deiminase activity"/>
    <property type="evidence" value="ECO:0007669"/>
    <property type="project" value="TreeGrafter"/>
</dbReference>
<dbReference type="CDD" id="cd04214">
    <property type="entry name" value="PAD_N"/>
    <property type="match status" value="1"/>
</dbReference>
<evidence type="ECO:0000313" key="3">
    <source>
        <dbReference type="Ensembl" id="ENSPSNP00000000805.1"/>
    </source>
</evidence>
<reference evidence="3" key="1">
    <citation type="submission" date="2019-08" db="EMBL/GenBank/DDBJ databases">
        <title>Phocoena sinus (Vaquita) genome, mPhoSin1, primary haplotype.</title>
        <authorList>
            <person name="Morin P."/>
            <person name="Mountcastle J."/>
            <person name="Fungtammasan C."/>
            <person name="Rhie A."/>
            <person name="Rojas-Bracho L."/>
            <person name="Smith C.R."/>
            <person name="Taylor B.L."/>
            <person name="Gulland F.M.D."/>
            <person name="Musser W."/>
            <person name="Houck M."/>
            <person name="Haase B."/>
            <person name="Paez S."/>
            <person name="Howe K."/>
            <person name="Torrance J."/>
            <person name="Formenti G."/>
            <person name="Phillippy A."/>
            <person name="Ryder O."/>
            <person name="Jarvis E.D."/>
            <person name="Fedrigo O."/>
        </authorList>
    </citation>
    <scope>NUCLEOTIDE SEQUENCE [LARGE SCALE GENOMIC DNA]</scope>
</reference>
<protein>
    <recommendedName>
        <fullName evidence="2">Protein-arginine deiminase (PAD) N-terminal domain-containing protein</fullName>
    </recommendedName>
</protein>
<dbReference type="SUPFAM" id="SSF49503">
    <property type="entry name" value="Cupredoxins"/>
    <property type="match status" value="1"/>
</dbReference>
<keyword evidence="1" id="KW-0479">Metal-binding</keyword>
<dbReference type="PANTHER" id="PTHR10837:SF3">
    <property type="entry name" value="PROTEIN-ARGININE DEIMINASE TYPE-4"/>
    <property type="match status" value="1"/>
</dbReference>
<dbReference type="PANTHER" id="PTHR10837">
    <property type="entry name" value="PEPTIDYLARGININE DEIMINASE"/>
    <property type="match status" value="1"/>
</dbReference>
<keyword evidence="4" id="KW-1185">Reference proteome</keyword>
<dbReference type="InterPro" id="IPR004303">
    <property type="entry name" value="PAD"/>
</dbReference>
<dbReference type="GeneTree" id="ENSGT00940000153217"/>
<dbReference type="Ensembl" id="ENSPSNT00000000969.1">
    <property type="protein sequence ID" value="ENSPSNP00000000805.1"/>
    <property type="gene ID" value="ENSPSNG00000000677.1"/>
</dbReference>
<reference evidence="3" key="2">
    <citation type="submission" date="2025-08" db="UniProtKB">
        <authorList>
            <consortium name="Ensembl"/>
        </authorList>
    </citation>
    <scope>IDENTIFICATION</scope>
</reference>
<accession>A0A8C9DWM3</accession>
<dbReference type="GO" id="GO:0005737">
    <property type="term" value="C:cytoplasm"/>
    <property type="evidence" value="ECO:0007669"/>
    <property type="project" value="InterPro"/>
</dbReference>
<organism evidence="3 4">
    <name type="scientific">Phocoena sinus</name>
    <name type="common">Vaquita</name>
    <dbReference type="NCBI Taxonomy" id="42100"/>
    <lineage>
        <taxon>Eukaryota</taxon>
        <taxon>Metazoa</taxon>
        <taxon>Chordata</taxon>
        <taxon>Craniata</taxon>
        <taxon>Vertebrata</taxon>
        <taxon>Euteleostomi</taxon>
        <taxon>Mammalia</taxon>
        <taxon>Eutheria</taxon>
        <taxon>Laurasiatheria</taxon>
        <taxon>Artiodactyla</taxon>
        <taxon>Whippomorpha</taxon>
        <taxon>Cetacea</taxon>
        <taxon>Odontoceti</taxon>
        <taxon>Phocoenidae</taxon>
        <taxon>Phocoena</taxon>
    </lineage>
</organism>
<dbReference type="Pfam" id="PF08526">
    <property type="entry name" value="PAD_N"/>
    <property type="match status" value="1"/>
</dbReference>